<name>A0A238UYV3_9PSEU</name>
<proteinExistence type="predicted"/>
<evidence type="ECO:0000313" key="3">
    <source>
        <dbReference type="EMBL" id="SNR27178.1"/>
    </source>
</evidence>
<protein>
    <submittedName>
        <fullName evidence="3">UPF0716 protein FxsA</fullName>
    </submittedName>
</protein>
<dbReference type="AlphaFoldDB" id="A0A238UYV3"/>
<feature type="transmembrane region" description="Helical" evidence="2">
    <location>
        <begin position="72"/>
        <end position="97"/>
    </location>
</feature>
<feature type="region of interest" description="Disordered" evidence="1">
    <location>
        <begin position="134"/>
        <end position="154"/>
    </location>
</feature>
<dbReference type="Proteomes" id="UP000198348">
    <property type="component" value="Unassembled WGS sequence"/>
</dbReference>
<evidence type="ECO:0000256" key="1">
    <source>
        <dbReference type="SAM" id="MobiDB-lite"/>
    </source>
</evidence>
<evidence type="ECO:0000256" key="2">
    <source>
        <dbReference type="SAM" id="Phobius"/>
    </source>
</evidence>
<reference evidence="4" key="1">
    <citation type="submission" date="2017-06" db="EMBL/GenBank/DDBJ databases">
        <authorList>
            <person name="Varghese N."/>
            <person name="Submissions S."/>
        </authorList>
    </citation>
    <scope>NUCLEOTIDE SEQUENCE [LARGE SCALE GENOMIC DNA]</scope>
    <source>
        <strain evidence="4">DSM 45207</strain>
    </source>
</reference>
<sequence>MAVVLLLYLIAEIAAIWAVASAVGALWTVLLLLGGAFVGSWLARREGGKVARELFTATREGRSGHREITDGMLVALGGLLILLPGFLTDIAGFLVMLPPARGYLRKQWLRKMERAGSASTFRYRHRTVVDGEVVDESWDDNEGPGPDGPRTINP</sequence>
<dbReference type="GO" id="GO:0016020">
    <property type="term" value="C:membrane"/>
    <property type="evidence" value="ECO:0007669"/>
    <property type="project" value="InterPro"/>
</dbReference>
<accession>A0A238UYV3</accession>
<gene>
    <name evidence="3" type="ORF">SAMN06265360_10131</name>
</gene>
<feature type="transmembrane region" description="Helical" evidence="2">
    <location>
        <begin position="25"/>
        <end position="43"/>
    </location>
</feature>
<keyword evidence="2" id="KW-0812">Transmembrane</keyword>
<dbReference type="Pfam" id="PF04186">
    <property type="entry name" value="FxsA"/>
    <property type="match status" value="1"/>
</dbReference>
<keyword evidence="4" id="KW-1185">Reference proteome</keyword>
<dbReference type="RefSeq" id="WP_089299392.1">
    <property type="nucleotide sequence ID" value="NZ_FZNW01000001.1"/>
</dbReference>
<dbReference type="NCBIfam" id="NF008528">
    <property type="entry name" value="PRK11463.1-2"/>
    <property type="match status" value="1"/>
</dbReference>
<dbReference type="InterPro" id="IPR007313">
    <property type="entry name" value="FxsA"/>
</dbReference>
<keyword evidence="2" id="KW-0472">Membrane</keyword>
<keyword evidence="2" id="KW-1133">Transmembrane helix</keyword>
<dbReference type="PANTHER" id="PTHR35335">
    <property type="entry name" value="UPF0716 PROTEIN FXSA"/>
    <property type="match status" value="1"/>
</dbReference>
<dbReference type="EMBL" id="FZNW01000001">
    <property type="protein sequence ID" value="SNR27178.1"/>
    <property type="molecule type" value="Genomic_DNA"/>
</dbReference>
<dbReference type="PANTHER" id="PTHR35335:SF1">
    <property type="entry name" value="UPF0716 PROTEIN FXSA"/>
    <property type="match status" value="1"/>
</dbReference>
<dbReference type="OrthoDB" id="9792788at2"/>
<organism evidence="3 4">
    <name type="scientific">Haloechinothrix alba</name>
    <dbReference type="NCBI Taxonomy" id="664784"/>
    <lineage>
        <taxon>Bacteria</taxon>
        <taxon>Bacillati</taxon>
        <taxon>Actinomycetota</taxon>
        <taxon>Actinomycetes</taxon>
        <taxon>Pseudonocardiales</taxon>
        <taxon>Pseudonocardiaceae</taxon>
        <taxon>Haloechinothrix</taxon>
    </lineage>
</organism>
<evidence type="ECO:0000313" key="4">
    <source>
        <dbReference type="Proteomes" id="UP000198348"/>
    </source>
</evidence>